<dbReference type="EMBL" id="HBUF01014373">
    <property type="protein sequence ID" value="CAG6609284.1"/>
    <property type="molecule type" value="Transcribed_RNA"/>
</dbReference>
<organism evidence="1">
    <name type="scientific">Cacopsylla melanoneura</name>
    <dbReference type="NCBI Taxonomy" id="428564"/>
    <lineage>
        <taxon>Eukaryota</taxon>
        <taxon>Metazoa</taxon>
        <taxon>Ecdysozoa</taxon>
        <taxon>Arthropoda</taxon>
        <taxon>Hexapoda</taxon>
        <taxon>Insecta</taxon>
        <taxon>Pterygota</taxon>
        <taxon>Neoptera</taxon>
        <taxon>Paraneoptera</taxon>
        <taxon>Hemiptera</taxon>
        <taxon>Sternorrhyncha</taxon>
        <taxon>Psylloidea</taxon>
        <taxon>Psyllidae</taxon>
        <taxon>Psyllinae</taxon>
        <taxon>Cacopsylla</taxon>
    </lineage>
</organism>
<dbReference type="EMBL" id="HBUF01014383">
    <property type="protein sequence ID" value="CAG6609360.1"/>
    <property type="molecule type" value="Transcribed_RNA"/>
</dbReference>
<dbReference type="EMBL" id="HBUF01014378">
    <property type="protein sequence ID" value="CAG6609323.1"/>
    <property type="molecule type" value="Transcribed_RNA"/>
</dbReference>
<dbReference type="AlphaFoldDB" id="A0A8D8LPS2"/>
<reference evidence="1" key="1">
    <citation type="submission" date="2021-05" db="EMBL/GenBank/DDBJ databases">
        <authorList>
            <person name="Alioto T."/>
            <person name="Alioto T."/>
            <person name="Gomez Garrido J."/>
        </authorList>
    </citation>
    <scope>NUCLEOTIDE SEQUENCE</scope>
</reference>
<dbReference type="EMBL" id="HBUF01014375">
    <property type="protein sequence ID" value="CAG6609297.1"/>
    <property type="molecule type" value="Transcribed_RNA"/>
</dbReference>
<evidence type="ECO:0000313" key="1">
    <source>
        <dbReference type="EMBL" id="CAG6609297.1"/>
    </source>
</evidence>
<accession>A0A8D8LPS2</accession>
<proteinExistence type="predicted"/>
<dbReference type="EMBL" id="HBUF01014384">
    <property type="protein sequence ID" value="CAG6609372.1"/>
    <property type="molecule type" value="Transcribed_RNA"/>
</dbReference>
<sequence length="116" mass="12436">MSEEFSSSSSLLTAGLFSGRSICSLATSSGMRMRPLTATEPLSHSSKSPVPSKILIRNLTVPSLGMMVARRKLTSSIITGTSSNDLPWSLAKVFHTRTRYPVAGNRTLPSIACPPR</sequence>
<protein>
    <submittedName>
        <fullName evidence="1">Uncharacterized protein</fullName>
    </submittedName>
</protein>
<dbReference type="EMBL" id="HBUF01014366">
    <property type="protein sequence ID" value="CAG6609232.1"/>
    <property type="molecule type" value="Transcribed_RNA"/>
</dbReference>
<dbReference type="EMBL" id="HBUF01014379">
    <property type="protein sequence ID" value="CAG6609334.1"/>
    <property type="molecule type" value="Transcribed_RNA"/>
</dbReference>
<name>A0A8D8LPS2_9HEMI</name>
<dbReference type="EMBL" id="HBUF01633062">
    <property type="protein sequence ID" value="CAG6783570.1"/>
    <property type="molecule type" value="Transcribed_RNA"/>
</dbReference>